<dbReference type="RefSeq" id="WP_134435982.1">
    <property type="nucleotide sequence ID" value="NZ_SOML01000004.1"/>
</dbReference>
<organism evidence="1 2">
    <name type="scientific">Dysgonomonas capnocytophagoides</name>
    <dbReference type="NCBI Taxonomy" id="45254"/>
    <lineage>
        <taxon>Bacteria</taxon>
        <taxon>Pseudomonadati</taxon>
        <taxon>Bacteroidota</taxon>
        <taxon>Bacteroidia</taxon>
        <taxon>Bacteroidales</taxon>
        <taxon>Dysgonomonadaceae</taxon>
        <taxon>Dysgonomonas</taxon>
    </lineage>
</organism>
<keyword evidence="2" id="KW-1185">Reference proteome</keyword>
<reference evidence="1 2" key="1">
    <citation type="submission" date="2019-03" db="EMBL/GenBank/DDBJ databases">
        <title>San Antonio Military Medical Center submission to MRSN (WRAIR), pending publication.</title>
        <authorList>
            <person name="Blyth D.M."/>
            <person name="Mccarthy S.L."/>
            <person name="Schall S.E."/>
            <person name="Stam J.A."/>
            <person name="Ong A.C."/>
            <person name="Mcgann P.T."/>
        </authorList>
    </citation>
    <scope>NUCLEOTIDE SEQUENCE [LARGE SCALE GENOMIC DNA]</scope>
    <source>
        <strain evidence="1 2">MRSN571793</strain>
    </source>
</reference>
<evidence type="ECO:0000313" key="1">
    <source>
        <dbReference type="EMBL" id="TFD96660.1"/>
    </source>
</evidence>
<dbReference type="Proteomes" id="UP000297861">
    <property type="component" value="Unassembled WGS sequence"/>
</dbReference>
<comment type="caution">
    <text evidence="1">The sequence shown here is derived from an EMBL/GenBank/DDBJ whole genome shotgun (WGS) entry which is preliminary data.</text>
</comment>
<proteinExistence type="predicted"/>
<evidence type="ECO:0000313" key="2">
    <source>
        <dbReference type="Proteomes" id="UP000297861"/>
    </source>
</evidence>
<dbReference type="AlphaFoldDB" id="A0A4Y8L6G9"/>
<accession>A0A4Y8L6G9</accession>
<protein>
    <recommendedName>
        <fullName evidence="3">Lipoprotein</fullName>
    </recommendedName>
</protein>
<dbReference type="PROSITE" id="PS51257">
    <property type="entry name" value="PROKAR_LIPOPROTEIN"/>
    <property type="match status" value="1"/>
</dbReference>
<dbReference type="EMBL" id="SOML01000004">
    <property type="protein sequence ID" value="TFD96660.1"/>
    <property type="molecule type" value="Genomic_DNA"/>
</dbReference>
<gene>
    <name evidence="1" type="ORF">E2605_07525</name>
</gene>
<name>A0A4Y8L6G9_9BACT</name>
<evidence type="ECO:0008006" key="3">
    <source>
        <dbReference type="Google" id="ProtNLM"/>
    </source>
</evidence>
<sequence>MKQLLYILLAVTLFTACSSDDDNDIDNYTTYRYQIVNKSEKDINSITFYSYKEKSKSNDSDAELITNDLKIGESTKEYKTKYPYVSFEFLYYLDSWISESPILRPGEFPAKGTFFELEKDKLNIIELKSVY</sequence>